<evidence type="ECO:0000313" key="1">
    <source>
        <dbReference type="EMBL" id="GFO38956.1"/>
    </source>
</evidence>
<dbReference type="EMBL" id="BLXT01007365">
    <property type="protein sequence ID" value="GFO38956.1"/>
    <property type="molecule type" value="Genomic_DNA"/>
</dbReference>
<reference evidence="1 2" key="1">
    <citation type="journal article" date="2021" name="Elife">
        <title>Chloroplast acquisition without the gene transfer in kleptoplastic sea slugs, Plakobranchus ocellatus.</title>
        <authorList>
            <person name="Maeda T."/>
            <person name="Takahashi S."/>
            <person name="Yoshida T."/>
            <person name="Shimamura S."/>
            <person name="Takaki Y."/>
            <person name="Nagai Y."/>
            <person name="Toyoda A."/>
            <person name="Suzuki Y."/>
            <person name="Arimoto A."/>
            <person name="Ishii H."/>
            <person name="Satoh N."/>
            <person name="Nishiyama T."/>
            <person name="Hasebe M."/>
            <person name="Maruyama T."/>
            <person name="Minagawa J."/>
            <person name="Obokata J."/>
            <person name="Shigenobu S."/>
        </authorList>
    </citation>
    <scope>NUCLEOTIDE SEQUENCE [LARGE SCALE GENOMIC DNA]</scope>
</reference>
<organism evidence="1 2">
    <name type="scientific">Plakobranchus ocellatus</name>
    <dbReference type="NCBI Taxonomy" id="259542"/>
    <lineage>
        <taxon>Eukaryota</taxon>
        <taxon>Metazoa</taxon>
        <taxon>Spiralia</taxon>
        <taxon>Lophotrochozoa</taxon>
        <taxon>Mollusca</taxon>
        <taxon>Gastropoda</taxon>
        <taxon>Heterobranchia</taxon>
        <taxon>Euthyneura</taxon>
        <taxon>Panpulmonata</taxon>
        <taxon>Sacoglossa</taxon>
        <taxon>Placobranchoidea</taxon>
        <taxon>Plakobranchidae</taxon>
        <taxon>Plakobranchus</taxon>
    </lineage>
</organism>
<proteinExistence type="predicted"/>
<accession>A0AAV4D4S5</accession>
<dbReference type="Proteomes" id="UP000735302">
    <property type="component" value="Unassembled WGS sequence"/>
</dbReference>
<dbReference type="AlphaFoldDB" id="A0AAV4D4S5"/>
<gene>
    <name evidence="1" type="ORF">PoB_006546100</name>
</gene>
<keyword evidence="2" id="KW-1185">Reference proteome</keyword>
<comment type="caution">
    <text evidence="1">The sequence shown here is derived from an EMBL/GenBank/DDBJ whole genome shotgun (WGS) entry which is preliminary data.</text>
</comment>
<evidence type="ECO:0000313" key="2">
    <source>
        <dbReference type="Proteomes" id="UP000735302"/>
    </source>
</evidence>
<name>A0AAV4D4S5_9GAST</name>
<protein>
    <submittedName>
        <fullName evidence="1">Uncharacterized protein</fullName>
    </submittedName>
</protein>
<sequence>MGGVVPYHHVPLPTRRWSCHPHLHLQTGQRTLERTKEHHLEIPADNGYQKAVRRLRRTKRTLPANDDTHCCLWYQHQPGFSYAPLFKHTEASSAICNAFSLISSSHLVSVSRAGKELVYCTLFRAKLMAVACRSSPFVFPQDEGIAPSQLIITLIFRDDKLARITTL</sequence>